<dbReference type="PANTHER" id="PTHR47118">
    <property type="entry name" value="CYTOTOXIC AND REGULATORY T-CELL MOLECULE"/>
    <property type="match status" value="1"/>
</dbReference>
<feature type="region of interest" description="Disordered" evidence="1">
    <location>
        <begin position="186"/>
        <end position="216"/>
    </location>
</feature>
<feature type="region of interest" description="Disordered" evidence="1">
    <location>
        <begin position="233"/>
        <end position="267"/>
    </location>
</feature>
<dbReference type="STRING" id="144197.ENSSPAP00000000809"/>
<dbReference type="GO" id="GO:0005102">
    <property type="term" value="F:signaling receptor binding"/>
    <property type="evidence" value="ECO:0007669"/>
    <property type="project" value="TreeGrafter"/>
</dbReference>
<dbReference type="GO" id="GO:0008037">
    <property type="term" value="P:cell recognition"/>
    <property type="evidence" value="ECO:0007669"/>
    <property type="project" value="TreeGrafter"/>
</dbReference>
<sequence>WAWIFIWIFHKLNAVFLLINNINSLSVTAKISFSTTTTSSPAAVSFTTGDVSGSSQGSTSVSFTQKFSSDDVKTVTASVPLNHVTSTGSHLSASDNWQTSVSRDSTGESSHTTSEATNTTDWISVSNTTENSTSFNGTGSSDSNMRRGSQGNASLLVLLVTCLIFGLLVVVIFFAIKLRRAHMAWKRENEDSVPSEESSKSKSSQEEKGFPGQRKRALNTAFTQYVNEKPTTITIIAPPESVNKEQTLQPQTSTQTSATNDIKETSL</sequence>
<evidence type="ECO:0000256" key="1">
    <source>
        <dbReference type="SAM" id="MobiDB-lite"/>
    </source>
</evidence>
<dbReference type="AlphaFoldDB" id="A0A3B4Z279"/>
<organism evidence="3">
    <name type="scientific">Stegastes partitus</name>
    <name type="common">bicolor damselfish</name>
    <dbReference type="NCBI Taxonomy" id="144197"/>
    <lineage>
        <taxon>Eukaryota</taxon>
        <taxon>Metazoa</taxon>
        <taxon>Chordata</taxon>
        <taxon>Craniata</taxon>
        <taxon>Vertebrata</taxon>
        <taxon>Euteleostomi</taxon>
        <taxon>Actinopterygii</taxon>
        <taxon>Neopterygii</taxon>
        <taxon>Teleostei</taxon>
        <taxon>Neoteleostei</taxon>
        <taxon>Acanthomorphata</taxon>
        <taxon>Ovalentaria</taxon>
        <taxon>Pomacentridae</taxon>
        <taxon>Stegastes</taxon>
    </lineage>
</organism>
<proteinExistence type="predicted"/>
<reference evidence="3" key="1">
    <citation type="submission" date="2023-09" db="UniProtKB">
        <authorList>
            <consortium name="Ensembl"/>
        </authorList>
    </citation>
    <scope>IDENTIFICATION</scope>
</reference>
<protein>
    <submittedName>
        <fullName evidence="3">Uncharacterized protein</fullName>
    </submittedName>
</protein>
<dbReference type="PANTHER" id="PTHR47118:SF1">
    <property type="entry name" value="CYTOTOXIC AND REGULATORY T-CELL MOLECULE"/>
    <property type="match status" value="1"/>
</dbReference>
<feature type="region of interest" description="Disordered" evidence="1">
    <location>
        <begin position="87"/>
        <end position="147"/>
    </location>
</feature>
<feature type="transmembrane region" description="Helical" evidence="2">
    <location>
        <begin position="153"/>
        <end position="176"/>
    </location>
</feature>
<evidence type="ECO:0000256" key="2">
    <source>
        <dbReference type="SAM" id="Phobius"/>
    </source>
</evidence>
<evidence type="ECO:0000313" key="3">
    <source>
        <dbReference type="Ensembl" id="ENSSPAP00000000809.1"/>
    </source>
</evidence>
<name>A0A3B4Z279_9TELE</name>
<keyword evidence="2" id="KW-0812">Transmembrane</keyword>
<keyword evidence="2" id="KW-0472">Membrane</keyword>
<feature type="compositionally biased region" description="Basic and acidic residues" evidence="1">
    <location>
        <begin position="197"/>
        <end position="209"/>
    </location>
</feature>
<dbReference type="GO" id="GO:0002860">
    <property type="term" value="P:positive regulation of natural killer cell mediated cytotoxicity directed against tumor cell target"/>
    <property type="evidence" value="ECO:0007669"/>
    <property type="project" value="TreeGrafter"/>
</dbReference>
<keyword evidence="2" id="KW-1133">Transmembrane helix</keyword>
<dbReference type="InterPro" id="IPR053096">
    <property type="entry name" value="CRTAM"/>
</dbReference>
<dbReference type="Ensembl" id="ENSSPAT00000000821.1">
    <property type="protein sequence ID" value="ENSSPAP00000000809.1"/>
    <property type="gene ID" value="ENSSPAG00000000641.1"/>
</dbReference>
<accession>A0A3B4Z279</accession>
<dbReference type="GeneTree" id="ENSGT00940000159804"/>
<dbReference type="GO" id="GO:0005886">
    <property type="term" value="C:plasma membrane"/>
    <property type="evidence" value="ECO:0007669"/>
    <property type="project" value="TreeGrafter"/>
</dbReference>
<feature type="compositionally biased region" description="Low complexity" evidence="1">
    <location>
        <begin position="246"/>
        <end position="259"/>
    </location>
</feature>
<dbReference type="GO" id="GO:0002355">
    <property type="term" value="P:detection of tumor cell"/>
    <property type="evidence" value="ECO:0007669"/>
    <property type="project" value="TreeGrafter"/>
</dbReference>